<dbReference type="Proteomes" id="UP000700596">
    <property type="component" value="Unassembled WGS sequence"/>
</dbReference>
<dbReference type="PANTHER" id="PTHR38847:SF1">
    <property type="entry name" value="PSEUDOURIDINE SYNTHASE RSUA_RLUA-LIKE DOMAIN-CONTAINING PROTEIN"/>
    <property type="match status" value="1"/>
</dbReference>
<evidence type="ECO:0000256" key="1">
    <source>
        <dbReference type="SAM" id="SignalP"/>
    </source>
</evidence>
<evidence type="ECO:0008006" key="4">
    <source>
        <dbReference type="Google" id="ProtNLM"/>
    </source>
</evidence>
<name>A0A9P9D9X3_9PLEO</name>
<proteinExistence type="predicted"/>
<comment type="caution">
    <text evidence="2">The sequence shown here is derived from an EMBL/GenBank/DDBJ whole genome shotgun (WGS) entry which is preliminary data.</text>
</comment>
<keyword evidence="3" id="KW-1185">Reference proteome</keyword>
<protein>
    <recommendedName>
        <fullName evidence="4">Secreted protein</fullName>
    </recommendedName>
</protein>
<dbReference type="PANTHER" id="PTHR38847">
    <property type="match status" value="1"/>
</dbReference>
<feature type="signal peptide" evidence="1">
    <location>
        <begin position="1"/>
        <end position="18"/>
    </location>
</feature>
<evidence type="ECO:0000313" key="3">
    <source>
        <dbReference type="Proteomes" id="UP000700596"/>
    </source>
</evidence>
<dbReference type="OrthoDB" id="3786236at2759"/>
<keyword evidence="1" id="KW-0732">Signal</keyword>
<reference evidence="2" key="1">
    <citation type="journal article" date="2021" name="Nat. Commun.">
        <title>Genetic determinants of endophytism in the Arabidopsis root mycobiome.</title>
        <authorList>
            <person name="Mesny F."/>
            <person name="Miyauchi S."/>
            <person name="Thiergart T."/>
            <person name="Pickel B."/>
            <person name="Atanasova L."/>
            <person name="Karlsson M."/>
            <person name="Huettel B."/>
            <person name="Barry K.W."/>
            <person name="Haridas S."/>
            <person name="Chen C."/>
            <person name="Bauer D."/>
            <person name="Andreopoulos W."/>
            <person name="Pangilinan J."/>
            <person name="LaButti K."/>
            <person name="Riley R."/>
            <person name="Lipzen A."/>
            <person name="Clum A."/>
            <person name="Drula E."/>
            <person name="Henrissat B."/>
            <person name="Kohler A."/>
            <person name="Grigoriev I.V."/>
            <person name="Martin F.M."/>
            <person name="Hacquard S."/>
        </authorList>
    </citation>
    <scope>NUCLEOTIDE SEQUENCE</scope>
    <source>
        <strain evidence="2">MPI-CAGE-CH-0243</strain>
    </source>
</reference>
<dbReference type="InterPro" id="IPR025649">
    <property type="entry name" value="DUF4360"/>
</dbReference>
<feature type="chain" id="PRO_5040278379" description="Secreted protein" evidence="1">
    <location>
        <begin position="19"/>
        <end position="191"/>
    </location>
</feature>
<gene>
    <name evidence="2" type="ORF">B0J11DRAFT_572078</name>
</gene>
<accession>A0A9P9D9X3</accession>
<dbReference type="EMBL" id="JAGMWT010000016">
    <property type="protein sequence ID" value="KAH7115132.1"/>
    <property type="molecule type" value="Genomic_DNA"/>
</dbReference>
<sequence>MRSTFLLAAVAPAAFVAAAPIEASGPPDAPKITAWSSSGSGCPKDSATKFNVGPTLGDSATVSFTGFKGDSSDNCQVHLTLSGGSPGWQVGLKEVTYRGDAYLKAGTSFRTITTSFWSQDAATTSSFESRLTPSGEFKDSFTLQESAPSPAWSKCGSGSGIFNVNHRPVITGNYGTYNIKSAQWRLEWRQC</sequence>
<organism evidence="2 3">
    <name type="scientific">Dendryphion nanum</name>
    <dbReference type="NCBI Taxonomy" id="256645"/>
    <lineage>
        <taxon>Eukaryota</taxon>
        <taxon>Fungi</taxon>
        <taxon>Dikarya</taxon>
        <taxon>Ascomycota</taxon>
        <taxon>Pezizomycotina</taxon>
        <taxon>Dothideomycetes</taxon>
        <taxon>Pleosporomycetidae</taxon>
        <taxon>Pleosporales</taxon>
        <taxon>Torulaceae</taxon>
        <taxon>Dendryphion</taxon>
    </lineage>
</organism>
<evidence type="ECO:0000313" key="2">
    <source>
        <dbReference type="EMBL" id="KAH7115132.1"/>
    </source>
</evidence>
<dbReference type="AlphaFoldDB" id="A0A9P9D9X3"/>
<dbReference type="Pfam" id="PF14273">
    <property type="entry name" value="DUF4360"/>
    <property type="match status" value="1"/>
</dbReference>